<dbReference type="AlphaFoldDB" id="M0R3X9"/>
<accession>M0R3X9</accession>
<dbReference type="GeneID" id="102552182"/>
<dbReference type="InterPro" id="IPR015419">
    <property type="entry name" value="CTAG/Pcc1"/>
</dbReference>
<evidence type="ECO:0000313" key="12">
    <source>
        <dbReference type="Proteomes" id="UP000002494"/>
    </source>
</evidence>
<evidence type="ECO:0000256" key="1">
    <source>
        <dbReference type="ARBA" id="ARBA00004123"/>
    </source>
</evidence>
<dbReference type="OMA" id="QITEYHG"/>
<dbReference type="eggNOG" id="ENOG502TDWB">
    <property type="taxonomic scope" value="Eukaryota"/>
</dbReference>
<evidence type="ECO:0000256" key="2">
    <source>
        <dbReference type="ARBA" id="ARBA00004496"/>
    </source>
</evidence>
<evidence type="ECO:0000256" key="8">
    <source>
        <dbReference type="ARBA" id="ARBA00062157"/>
    </source>
</evidence>
<comment type="similarity">
    <text evidence="3">Belongs to the CTAG/PCC1 family.</text>
</comment>
<dbReference type="Proteomes" id="UP000002494">
    <property type="component" value="Chromosome X"/>
</dbReference>
<dbReference type="OrthoDB" id="9629153at2759"/>
<evidence type="ECO:0000256" key="7">
    <source>
        <dbReference type="ARBA" id="ARBA00053047"/>
    </source>
</evidence>
<evidence type="ECO:0000313" key="14">
    <source>
        <dbReference type="RGD" id="7585162"/>
    </source>
</evidence>
<keyword evidence="4" id="KW-0963">Cytoplasm</keyword>
<dbReference type="GO" id="GO:0000408">
    <property type="term" value="C:EKC/KEOPS complex"/>
    <property type="evidence" value="ECO:0000318"/>
    <property type="project" value="GO_Central"/>
</dbReference>
<dbReference type="STRING" id="10116.ENSRNOP00000070815"/>
<evidence type="ECO:0000256" key="4">
    <source>
        <dbReference type="ARBA" id="ARBA00022490"/>
    </source>
</evidence>
<feature type="region of interest" description="Disordered" evidence="10">
    <location>
        <begin position="1"/>
        <end position="76"/>
    </location>
</feature>
<sequence length="198" mass="21570">MQGPDEDDSGGRKGLDEGGEDGRHRPQAADAHPRSQSSATEVDHDSSPRLNSPQDARSQAAPGSSGRGSPAVSGVSAEEAAIIPQDEQVPLLPGPSGDAATTTSRLLEFSVRVPFSSAVEADMARRSLVANAQRQLLMVPQEYTVNDSILAVRWTTEDPLLFRISINNFLDQLSLVMRNIQHLQFVAFKRRRERSRNN</sequence>
<dbReference type="RefSeq" id="XP_006229678.1">
    <property type="nucleotide sequence ID" value="XM_006229616.4"/>
</dbReference>
<dbReference type="GO" id="GO:0008033">
    <property type="term" value="P:tRNA processing"/>
    <property type="evidence" value="ECO:0007669"/>
    <property type="project" value="UniProtKB-KW"/>
</dbReference>
<evidence type="ECO:0000256" key="10">
    <source>
        <dbReference type="SAM" id="MobiDB-lite"/>
    </source>
</evidence>
<dbReference type="PaxDb" id="10116-ENSRNOP00000064053"/>
<dbReference type="PANTHER" id="PTHR31283">
    <property type="entry name" value="EKC/KEOPS COMPLEX SUBUNIT PCC1 FAMILY MEMBER"/>
    <property type="match status" value="1"/>
</dbReference>
<dbReference type="Gene3D" id="3.30.310.50">
    <property type="entry name" value="Alpha-D-phosphohexomutase, C-terminal domain"/>
    <property type="match status" value="1"/>
</dbReference>
<dbReference type="Bgee" id="ENSRNOG00000061511">
    <property type="expression patterns" value="Expressed in testis and 2 other cell types or tissues"/>
</dbReference>
<evidence type="ECO:0000256" key="6">
    <source>
        <dbReference type="ARBA" id="ARBA00023242"/>
    </source>
</evidence>
<keyword evidence="6" id="KW-0539">Nucleus</keyword>
<evidence type="ECO:0000256" key="9">
    <source>
        <dbReference type="ARBA" id="ARBA00076355"/>
    </source>
</evidence>
<comment type="function">
    <text evidence="7">Component of the EKC/KEOPS complex that is required for the formation of a threonylcarbamoyl group on adenosine at position 37 (t(6)A37) in tRNAs that read codons beginning with adenine. The complex is probably involved in the transfer of the threonylcarbamoyl moiety of threonylcarbamoyl-AMP (TC-AMP) to the N6 group of A37. LAGE3 functions as a dimerization module for the complex.</text>
</comment>
<dbReference type="CTD" id="628518"/>
<dbReference type="HOGENOM" id="CLU_113770_2_0_1"/>
<dbReference type="GO" id="GO:0005634">
    <property type="term" value="C:nucleus"/>
    <property type="evidence" value="ECO:0007669"/>
    <property type="project" value="UniProtKB-SubCell"/>
</dbReference>
<evidence type="ECO:0000313" key="13">
    <source>
        <dbReference type="RGD" id="402035331"/>
    </source>
</evidence>
<evidence type="ECO:0000256" key="3">
    <source>
        <dbReference type="ARBA" id="ARBA00007073"/>
    </source>
</evidence>
<proteinExistence type="evidence at protein level"/>
<gene>
    <name evidence="11 14" type="primary">Ctag2l2</name>
    <name evidence="14" type="synonym">LOC102552182</name>
    <name evidence="13" type="synonym">LOC134484035</name>
</gene>
<comment type="subunit">
    <text evidence="8">Component of the EKC/KEOPS complex composed of at least GON7, TP53RK, TPRKB, OSGEP and LAGE3; the whole complex dimerizes.</text>
</comment>
<protein>
    <recommendedName>
        <fullName evidence="9">L antigen family member 3</fullName>
    </recommendedName>
</protein>
<feature type="compositionally biased region" description="Basic and acidic residues" evidence="10">
    <location>
        <begin position="9"/>
        <end position="24"/>
    </location>
</feature>
<evidence type="ECO:0000256" key="5">
    <source>
        <dbReference type="ARBA" id="ARBA00022694"/>
    </source>
</evidence>
<comment type="subcellular location">
    <subcellularLocation>
        <location evidence="2">Cytoplasm</location>
    </subcellularLocation>
    <subcellularLocation>
        <location evidence="1">Nucleus</location>
    </subcellularLocation>
</comment>
<reference evidence="11 12" key="1">
    <citation type="journal article" date="2004" name="Nature">
        <title>Genome sequence of the Brown Norway rat yields insights into mammalian evolution.</title>
        <authorList>
            <consortium name="Rat Genome Sequencing Project Consortium"/>
            <person name="Gibbs R.A."/>
            <person name="Weinstock G.M."/>
            <person name="Metzker M.L."/>
            <person name="Muzny D.M."/>
            <person name="Sodergren E.J."/>
            <person name="Scherer S."/>
            <person name="Scott G."/>
            <person name="Steffen D."/>
            <person name="Worley K.C."/>
            <person name="Burch P.E."/>
            <person name="Okwuonu G."/>
            <person name="Hines S."/>
            <person name="Lewis L."/>
            <person name="Deramo C."/>
            <person name="Delgado O."/>
            <person name="Dugan-Rocha S."/>
            <person name="Miner G."/>
            <person name="Morgan M."/>
            <person name="Hawes A."/>
            <person name="Gill R."/>
            <person name="Holt R.A."/>
            <person name="Adams M.D."/>
            <person name="Amanatides P.G."/>
            <person name="Baden-Tillson H."/>
            <person name="Barnstead M."/>
            <person name="Chin S."/>
            <person name="Evans C.A."/>
            <person name="Ferriera S."/>
            <person name="Fosler C."/>
            <person name="Glodek A."/>
            <person name="Gu Z."/>
            <person name="Jennings D."/>
            <person name="Kraft C.L."/>
            <person name="Nguyen T."/>
            <person name="Pfannkoch C.M."/>
            <person name="Sitter C."/>
            <person name="Sutton G.G."/>
            <person name="Venter J.C."/>
            <person name="Woodage T."/>
            <person name="Smith D."/>
            <person name="Lee H.-M."/>
            <person name="Gustafson E."/>
            <person name="Cahill P."/>
            <person name="Kana A."/>
            <person name="Doucette-Stamm L."/>
            <person name="Weinstock K."/>
            <person name="Fechtel K."/>
            <person name="Weiss R.B."/>
            <person name="Dunn D.M."/>
            <person name="Green E.D."/>
            <person name="Blakesley R.W."/>
            <person name="Bouffard G.G."/>
            <person name="De Jong P.J."/>
            <person name="Osoegawa K."/>
            <person name="Zhu B."/>
            <person name="Marra M."/>
            <person name="Schein J."/>
            <person name="Bosdet I."/>
            <person name="Fjell C."/>
            <person name="Jones S."/>
            <person name="Krzywinski M."/>
            <person name="Mathewson C."/>
            <person name="Siddiqui A."/>
            <person name="Wye N."/>
            <person name="McPherson J."/>
            <person name="Zhao S."/>
            <person name="Fraser C.M."/>
            <person name="Shetty J."/>
            <person name="Shatsman S."/>
            <person name="Geer K."/>
            <person name="Chen Y."/>
            <person name="Abramzon S."/>
            <person name="Nierman W.C."/>
            <person name="Havlak P.H."/>
            <person name="Chen R."/>
            <person name="Durbin K.J."/>
            <person name="Egan A."/>
            <person name="Ren Y."/>
            <person name="Song X.-Z."/>
            <person name="Li B."/>
            <person name="Liu Y."/>
            <person name="Qin X."/>
            <person name="Cawley S."/>
            <person name="Cooney A.J."/>
            <person name="D'Souza L.M."/>
            <person name="Martin K."/>
            <person name="Wu J.Q."/>
            <person name="Gonzalez-Garay M.L."/>
            <person name="Jackson A.R."/>
            <person name="Kalafus K.J."/>
            <person name="McLeod M.P."/>
            <person name="Milosavljevic A."/>
            <person name="Virk D."/>
            <person name="Volkov A."/>
            <person name="Wheeler D.A."/>
            <person name="Zhang Z."/>
            <person name="Bailey J.A."/>
            <person name="Eichler E.E."/>
            <person name="Tuzun E."/>
            <person name="Birney E."/>
            <person name="Mongin E."/>
            <person name="Ureta-Vidal A."/>
            <person name="Woodwark C."/>
            <person name="Zdobnov E."/>
            <person name="Bork P."/>
            <person name="Suyama M."/>
            <person name="Torrents D."/>
            <person name="Alexandersson M."/>
            <person name="Trask B.J."/>
            <person name="Young J.M."/>
            <person name="Huang H."/>
            <person name="Wang H."/>
            <person name="Xing H."/>
            <person name="Daniels S."/>
            <person name="Gietzen D."/>
            <person name="Schmidt J."/>
            <person name="Stevens K."/>
            <person name="Vitt U."/>
            <person name="Wingrove J."/>
            <person name="Camara F."/>
            <person name="Mar Alba M."/>
            <person name="Abril J.F."/>
            <person name="Guigo R."/>
            <person name="Smit A."/>
            <person name="Dubchak I."/>
            <person name="Rubin E.M."/>
            <person name="Couronne O."/>
            <person name="Poliakov A."/>
            <person name="Huebner N."/>
            <person name="Ganten D."/>
            <person name="Goesele C."/>
            <person name="Hummel O."/>
            <person name="Kreitler T."/>
            <person name="Lee Y.-A."/>
            <person name="Monti J."/>
            <person name="Schulz H."/>
            <person name="Zimdahl H."/>
            <person name="Himmelbauer H."/>
            <person name="Lehrach H."/>
            <person name="Jacob H.J."/>
            <person name="Bromberg S."/>
            <person name="Gullings-Handley J."/>
            <person name="Jensen-Seaman M.I."/>
            <person name="Kwitek A.E."/>
            <person name="Lazar J."/>
            <person name="Pasko D."/>
            <person name="Tonellato P.J."/>
            <person name="Twigger S."/>
            <person name="Ponting C.P."/>
            <person name="Duarte J.M."/>
            <person name="Rice S."/>
            <person name="Goodstadt L."/>
            <person name="Beatson S.A."/>
            <person name="Emes R.D."/>
            <person name="Winter E.E."/>
            <person name="Webber C."/>
            <person name="Brandt P."/>
            <person name="Nyakatura G."/>
            <person name="Adetobi M."/>
            <person name="Chiaromonte F."/>
            <person name="Elnitski L."/>
            <person name="Eswara P."/>
            <person name="Hardison R.C."/>
            <person name="Hou M."/>
            <person name="Kolbe D."/>
            <person name="Makova K."/>
            <person name="Miller W."/>
            <person name="Nekrutenko A."/>
            <person name="Riemer C."/>
            <person name="Schwartz S."/>
            <person name="Taylor J."/>
            <person name="Yang S."/>
            <person name="Zhang Y."/>
            <person name="Lindpaintner K."/>
            <person name="Andrews T.D."/>
            <person name="Caccamo M."/>
            <person name="Clamp M."/>
            <person name="Clarke L."/>
            <person name="Curwen V."/>
            <person name="Durbin R.M."/>
            <person name="Eyras E."/>
            <person name="Searle S.M."/>
            <person name="Cooper G.M."/>
            <person name="Batzoglou S."/>
            <person name="Brudno M."/>
            <person name="Sidow A."/>
            <person name="Stone E.A."/>
            <person name="Payseur B.A."/>
            <person name="Bourque G."/>
            <person name="Lopez-Otin C."/>
            <person name="Puente X.S."/>
            <person name="Chakrabarti K."/>
            <person name="Chatterji S."/>
            <person name="Dewey C."/>
            <person name="Pachter L."/>
            <person name="Bray N."/>
            <person name="Yap V.B."/>
            <person name="Caspi A."/>
            <person name="Tesler G."/>
            <person name="Pevzner P.A."/>
            <person name="Haussler D."/>
            <person name="Roskin K.M."/>
            <person name="Baertsch R."/>
            <person name="Clawson H."/>
            <person name="Furey T.S."/>
            <person name="Hinrichs A.S."/>
            <person name="Karolchik D."/>
            <person name="Kent W.J."/>
            <person name="Rosenbloom K.R."/>
            <person name="Trumbower H."/>
            <person name="Weirauch M."/>
            <person name="Cooper D.N."/>
            <person name="Stenson P.D."/>
            <person name="Ma B."/>
            <person name="Brent M."/>
            <person name="Arumugam M."/>
            <person name="Shteynberg D."/>
            <person name="Copley R.R."/>
            <person name="Taylor M.S."/>
            <person name="Riethman H."/>
            <person name="Mudunuri U."/>
            <person name="Peterson J."/>
            <person name="Guyer M."/>
            <person name="Felsenfeld A."/>
            <person name="Old S."/>
            <person name="Mockrin S."/>
            <person name="Collins F.S."/>
        </authorList>
    </citation>
    <scope>NUCLEOTIDE SEQUENCE [LARGE SCALE GENOMIC DNA]</scope>
    <source>
        <strain evidence="11 12">Brown Norway</strain>
    </source>
</reference>
<keyword evidence="12" id="KW-1185">Reference proteome</keyword>
<dbReference type="PhosphoSitePlus" id="M0R3X9"/>
<evidence type="ECO:0007829" key="15">
    <source>
        <dbReference type="PubMed" id="22673903"/>
    </source>
</evidence>
<feature type="compositionally biased region" description="Polar residues" evidence="10">
    <location>
        <begin position="48"/>
        <end position="57"/>
    </location>
</feature>
<evidence type="ECO:0000313" key="11">
    <source>
        <dbReference type="Ensembl" id="ENSRNOP00000070815.1"/>
    </source>
</evidence>
<dbReference type="FunFam" id="3.30.310.50:FF:000005">
    <property type="entry name" value="L antigen family member 3"/>
    <property type="match status" value="1"/>
</dbReference>
<dbReference type="Ensembl" id="ENSRNOT00000088637.3">
    <property type="protein sequence ID" value="ENSRNOP00000070815.1"/>
    <property type="gene ID" value="ENSRNOG00000061511.3"/>
</dbReference>
<reference evidence="15" key="2">
    <citation type="journal article" date="2012" name="Nat. Commun.">
        <title>Quantitative maps of protein phosphorylation sites across 14 different rat organs and tissues.</title>
        <authorList>
            <person name="Lundby A."/>
            <person name="Secher A."/>
            <person name="Lage K."/>
            <person name="Nordsborg N.B."/>
            <person name="Dmytriyev A."/>
            <person name="Lundby C."/>
            <person name="Olsen J.V."/>
        </authorList>
    </citation>
    <scope>IDENTIFICATION BY MASS SPECTROMETRY [LARGE SCALE ANALYSIS]</scope>
</reference>
<dbReference type="Ensembl" id="ENSRNOT00000113566.2">
    <property type="protein sequence ID" value="ENSRNOP00000081662.1"/>
    <property type="gene ID" value="ENSRNOG00000066963.2"/>
</dbReference>
<dbReference type="Pfam" id="PF09341">
    <property type="entry name" value="Pcc1"/>
    <property type="match status" value="1"/>
</dbReference>
<organism evidence="11 12">
    <name type="scientific">Rattus norvegicus</name>
    <name type="common">Rat</name>
    <dbReference type="NCBI Taxonomy" id="10116"/>
    <lineage>
        <taxon>Eukaryota</taxon>
        <taxon>Metazoa</taxon>
        <taxon>Chordata</taxon>
        <taxon>Craniata</taxon>
        <taxon>Vertebrata</taxon>
        <taxon>Euteleostomi</taxon>
        <taxon>Mammalia</taxon>
        <taxon>Eutheria</taxon>
        <taxon>Euarchontoglires</taxon>
        <taxon>Glires</taxon>
        <taxon>Rodentia</taxon>
        <taxon>Myomorpha</taxon>
        <taxon>Muroidea</taxon>
        <taxon>Muridae</taxon>
        <taxon>Murinae</taxon>
        <taxon>Rattus</taxon>
    </lineage>
</organism>
<dbReference type="RGD" id="402035331">
    <property type="gene designation" value="LOC134484035"/>
</dbReference>
<dbReference type="SMR" id="M0R3X9"/>
<dbReference type="PANTHER" id="PTHR31283:SF16">
    <property type="entry name" value="CTAG2 LIKE 2"/>
    <property type="match status" value="1"/>
</dbReference>
<dbReference type="AGR" id="RGD:402035331"/>
<dbReference type="KEGG" id="rno:102552182"/>
<dbReference type="GeneTree" id="ENSGT00410000025802"/>
<reference evidence="11" key="3">
    <citation type="submission" date="2025-05" db="UniProtKB">
        <authorList>
            <consortium name="Ensembl"/>
        </authorList>
    </citation>
    <scope>IDENTIFICATION</scope>
    <source>
        <strain evidence="11">Brown Norway</strain>
    </source>
</reference>
<dbReference type="GO" id="GO:0005737">
    <property type="term" value="C:cytoplasm"/>
    <property type="evidence" value="ECO:0007669"/>
    <property type="project" value="UniProtKB-SubCell"/>
</dbReference>
<name>M0R3X9_RAT</name>
<keyword evidence="5" id="KW-0819">tRNA processing</keyword>
<dbReference type="RGD" id="7585162">
    <property type="gene designation" value="Ctag2l2"/>
</dbReference>
<dbReference type="AGR" id="RGD:7585162"/>
<dbReference type="GO" id="GO:0070525">
    <property type="term" value="P:tRNA threonylcarbamoyladenosine metabolic process"/>
    <property type="evidence" value="ECO:0000318"/>
    <property type="project" value="GO_Central"/>
</dbReference>